<evidence type="ECO:0000313" key="3">
    <source>
        <dbReference type="Proteomes" id="UP000265520"/>
    </source>
</evidence>
<accession>A0A392M837</accession>
<name>A0A392M837_9FABA</name>
<feature type="non-terminal residue" evidence="2">
    <location>
        <position position="307"/>
    </location>
</feature>
<evidence type="ECO:0000256" key="1">
    <source>
        <dbReference type="ARBA" id="ARBA00022821"/>
    </source>
</evidence>
<protein>
    <submittedName>
        <fullName evidence="2">Rpp4C4</fullName>
    </submittedName>
</protein>
<evidence type="ECO:0000313" key="2">
    <source>
        <dbReference type="EMBL" id="MCH83451.1"/>
    </source>
</evidence>
<dbReference type="Proteomes" id="UP000265520">
    <property type="component" value="Unassembled WGS sequence"/>
</dbReference>
<dbReference type="EMBL" id="LXQA010005211">
    <property type="protein sequence ID" value="MCH83451.1"/>
    <property type="molecule type" value="Genomic_DNA"/>
</dbReference>
<dbReference type="InterPro" id="IPR032675">
    <property type="entry name" value="LRR_dom_sf"/>
</dbReference>
<dbReference type="Gene3D" id="3.80.10.10">
    <property type="entry name" value="Ribonuclease Inhibitor"/>
    <property type="match status" value="1"/>
</dbReference>
<organism evidence="2 3">
    <name type="scientific">Trifolium medium</name>
    <dbReference type="NCBI Taxonomy" id="97028"/>
    <lineage>
        <taxon>Eukaryota</taxon>
        <taxon>Viridiplantae</taxon>
        <taxon>Streptophyta</taxon>
        <taxon>Embryophyta</taxon>
        <taxon>Tracheophyta</taxon>
        <taxon>Spermatophyta</taxon>
        <taxon>Magnoliopsida</taxon>
        <taxon>eudicotyledons</taxon>
        <taxon>Gunneridae</taxon>
        <taxon>Pentapetalae</taxon>
        <taxon>rosids</taxon>
        <taxon>fabids</taxon>
        <taxon>Fabales</taxon>
        <taxon>Fabaceae</taxon>
        <taxon>Papilionoideae</taxon>
        <taxon>50 kb inversion clade</taxon>
        <taxon>NPAAA clade</taxon>
        <taxon>Hologalegina</taxon>
        <taxon>IRL clade</taxon>
        <taxon>Trifolieae</taxon>
        <taxon>Trifolium</taxon>
    </lineage>
</organism>
<dbReference type="SUPFAM" id="SSF52058">
    <property type="entry name" value="L domain-like"/>
    <property type="match status" value="1"/>
</dbReference>
<sequence>MEDGSMQNSISFPQMIELSLNGLTNLKSFYPGKHTLECPSLQILSVYQCEALRMFSFNHLVFSELDQVDEIHDMAFQIALFSFEKVSPNLKELSLYAKDALKILNGYCRENLFHNVEVLRLQCFEETPITFLNGFHAMFPNVVTLQVRGSSSETLFLTAASDPLYSQSSKKIRNLWLFELEQLRFIWQEDFPVDHFVVQYLEGLSIGSCPNLITLINEDKSEEDIIFENLEILDITSLSSLRSFCYGKQTFIFPSLLHLIVQGCPQMEIFSSGVTVAPFLTAVKVENEKKRWKVDLNTTIKQLFVDQ</sequence>
<gene>
    <name evidence="2" type="ORF">A2U01_0004272</name>
</gene>
<reference evidence="2 3" key="1">
    <citation type="journal article" date="2018" name="Front. Plant Sci.">
        <title>Red Clover (Trifolium pratense) and Zigzag Clover (T. medium) - A Picture of Genomic Similarities and Differences.</title>
        <authorList>
            <person name="Dluhosova J."/>
            <person name="Istvanek J."/>
            <person name="Nedelnik J."/>
            <person name="Repkova J."/>
        </authorList>
    </citation>
    <scope>NUCLEOTIDE SEQUENCE [LARGE SCALE GENOMIC DNA]</scope>
    <source>
        <strain evidence="3">cv. 10/8</strain>
        <tissue evidence="2">Leaf</tissue>
    </source>
</reference>
<dbReference type="PANTHER" id="PTHR33463">
    <property type="entry name" value="NB-ARC DOMAIN-CONTAINING PROTEIN-RELATED"/>
    <property type="match status" value="1"/>
</dbReference>
<dbReference type="PANTHER" id="PTHR33463:SF167">
    <property type="entry name" value="PUTATIVE-RELATED"/>
    <property type="match status" value="1"/>
</dbReference>
<proteinExistence type="predicted"/>
<keyword evidence="1" id="KW-0611">Plant defense</keyword>
<comment type="caution">
    <text evidence="2">The sequence shown here is derived from an EMBL/GenBank/DDBJ whole genome shotgun (WGS) entry which is preliminary data.</text>
</comment>
<dbReference type="InterPro" id="IPR050905">
    <property type="entry name" value="Plant_NBS-LRR"/>
</dbReference>
<dbReference type="AlphaFoldDB" id="A0A392M837"/>
<keyword evidence="3" id="KW-1185">Reference proteome</keyword>